<dbReference type="NCBIfam" id="NF040521">
    <property type="entry name" value="C45_proenzyme"/>
    <property type="match status" value="1"/>
</dbReference>
<reference evidence="2 3" key="1">
    <citation type="submission" date="2024-06" db="EMBL/GenBank/DDBJ databases">
        <authorList>
            <person name="Kim D.-U."/>
        </authorList>
    </citation>
    <scope>NUCLEOTIDE SEQUENCE [LARGE SCALE GENOMIC DNA]</scope>
    <source>
        <strain evidence="2 3">KACC15460</strain>
    </source>
</reference>
<gene>
    <name evidence="2" type="ORF">ABVQ20_15810</name>
</gene>
<keyword evidence="3" id="KW-1185">Reference proteome</keyword>
<organism evidence="2 3">
    <name type="scientific">Mesorhizobium shangrilense</name>
    <dbReference type="NCBI Taxonomy" id="460060"/>
    <lineage>
        <taxon>Bacteria</taxon>
        <taxon>Pseudomonadati</taxon>
        <taxon>Pseudomonadota</taxon>
        <taxon>Alphaproteobacteria</taxon>
        <taxon>Hyphomicrobiales</taxon>
        <taxon>Phyllobacteriaceae</taxon>
        <taxon>Mesorhizobium</taxon>
    </lineage>
</organism>
<name>A0ABV2DG76_9HYPH</name>
<dbReference type="PANTHER" id="PTHR34180:SF1">
    <property type="entry name" value="BETA-ALANYL-DOPAMINE_CARCININE HYDROLASE"/>
    <property type="match status" value="1"/>
</dbReference>
<dbReference type="Gene3D" id="3.60.60.10">
    <property type="entry name" value="Penicillin V Acylase, Chain A"/>
    <property type="match status" value="1"/>
</dbReference>
<accession>A0ABV2DG76</accession>
<dbReference type="InterPro" id="IPR047794">
    <property type="entry name" value="C45_proenzyme-like"/>
</dbReference>
<dbReference type="Pfam" id="PF03417">
    <property type="entry name" value="AAT"/>
    <property type="match status" value="1"/>
</dbReference>
<evidence type="ECO:0000313" key="2">
    <source>
        <dbReference type="EMBL" id="MET2828448.1"/>
    </source>
</evidence>
<dbReference type="EMBL" id="JBEWSZ010000001">
    <property type="protein sequence ID" value="MET2828448.1"/>
    <property type="molecule type" value="Genomic_DNA"/>
</dbReference>
<dbReference type="InterPro" id="IPR047801">
    <property type="entry name" value="Peptidase_C45"/>
</dbReference>
<dbReference type="Proteomes" id="UP001548832">
    <property type="component" value="Unassembled WGS sequence"/>
</dbReference>
<dbReference type="RefSeq" id="WP_354460448.1">
    <property type="nucleotide sequence ID" value="NZ_JBEWSZ010000001.1"/>
</dbReference>
<dbReference type="InterPro" id="IPR005079">
    <property type="entry name" value="Peptidase_C45_hydrolase"/>
</dbReference>
<feature type="domain" description="Peptidase C45 hydrolase" evidence="1">
    <location>
        <begin position="133"/>
        <end position="344"/>
    </location>
</feature>
<evidence type="ECO:0000259" key="1">
    <source>
        <dbReference type="Pfam" id="PF03417"/>
    </source>
</evidence>
<dbReference type="PANTHER" id="PTHR34180">
    <property type="entry name" value="PEPTIDASE C45"/>
    <property type="match status" value="1"/>
</dbReference>
<comment type="caution">
    <text evidence="2">The sequence shown here is derived from an EMBL/GenBank/DDBJ whole genome shotgun (WGS) entry which is preliminary data.</text>
</comment>
<protein>
    <submittedName>
        <fullName evidence="2">C45 family peptidase</fullName>
    </submittedName>
</protein>
<proteinExistence type="predicted"/>
<sequence>MELSTNSRTRSGLNPRWRSSRMFMKNQGRLATIEVGGTHYDVGVQLGRFAADLVHTYTVPSEVWAKVMARRHDSRVELMRRMVEIRFPTYWQEMRGMADGLGLPFDDMVLWHFRGDVWEMPPEGCTTVQIPGSEPIVAHNEDGDAAQISRCAIARVRPLGSKAFTSFIYPGTIPGHAFAVTEAGLVATINHIGALDVGVGLPRTLLGRALLDCDTLDEAVRLLKTSERSGAYHVTLGQSGDSRLFGVEFTHSNCSVRRIEHTQCHSNHLIHQGISDERQEISASSRARLKRANELVAQDDDVDPLTVLWDKSDPVLPVYRERLDDSAQTLAAAVFHIGDKSVEWSVYDRADEPPCFSTQGI</sequence>
<evidence type="ECO:0000313" key="3">
    <source>
        <dbReference type="Proteomes" id="UP001548832"/>
    </source>
</evidence>